<sequence length="205" mass="21712">MTPLNRAEAIVWAVVALLVGVLVGGVGGMVLGDRHGTALGNAKVSELRRQYAEQAATAASAAAQKLASEADRGNRLSAALLKAESRIDDLTEQLSKRVERVTTVYREAPGAALQPLPHCIFTRGWLRDYNAAIDAPVPPAGQASGPPVEAPGAGQALAAEDELLPADIGPADILSHHIQYGGRCRQLEEQLNRLIDYEEGHDAEQ</sequence>
<keyword evidence="2" id="KW-1133">Transmembrane helix</keyword>
<dbReference type="Proteomes" id="UP001056648">
    <property type="component" value="Chromosome 1"/>
</dbReference>
<evidence type="ECO:0000313" key="4">
    <source>
        <dbReference type="Proteomes" id="UP001056648"/>
    </source>
</evidence>
<feature type="coiled-coil region" evidence="1">
    <location>
        <begin position="73"/>
        <end position="100"/>
    </location>
</feature>
<dbReference type="RefSeq" id="WP_252252195.1">
    <property type="nucleotide sequence ID" value="NZ_CP098735.1"/>
</dbReference>
<keyword evidence="1" id="KW-0175">Coiled coil</keyword>
<evidence type="ECO:0008006" key="5">
    <source>
        <dbReference type="Google" id="ProtNLM"/>
    </source>
</evidence>
<keyword evidence="4" id="KW-1185">Reference proteome</keyword>
<accession>A0ABY4VLI5</accession>
<protein>
    <recommendedName>
        <fullName evidence="5">Lysis protein</fullName>
    </recommendedName>
</protein>
<name>A0ABY4VLI5_9BURK</name>
<organism evidence="3 4">
    <name type="scientific">Cupriavidus gilardii</name>
    <dbReference type="NCBI Taxonomy" id="82541"/>
    <lineage>
        <taxon>Bacteria</taxon>
        <taxon>Pseudomonadati</taxon>
        <taxon>Pseudomonadota</taxon>
        <taxon>Betaproteobacteria</taxon>
        <taxon>Burkholderiales</taxon>
        <taxon>Burkholderiaceae</taxon>
        <taxon>Cupriavidus</taxon>
    </lineage>
</organism>
<feature type="transmembrane region" description="Helical" evidence="2">
    <location>
        <begin position="12"/>
        <end position="31"/>
    </location>
</feature>
<keyword evidence="2" id="KW-0472">Membrane</keyword>
<evidence type="ECO:0000256" key="2">
    <source>
        <dbReference type="SAM" id="Phobius"/>
    </source>
</evidence>
<gene>
    <name evidence="3" type="ORF">NDR89_03255</name>
</gene>
<dbReference type="EMBL" id="CP098735">
    <property type="protein sequence ID" value="USE78079.1"/>
    <property type="molecule type" value="Genomic_DNA"/>
</dbReference>
<reference evidence="3" key="1">
    <citation type="submission" date="2022-06" db="EMBL/GenBank/DDBJ databases">
        <title>Complete genome sequence and characterization of Cupriavidus gilardii QJ1 isolated from contaminating cells.</title>
        <authorList>
            <person name="Qi J."/>
        </authorList>
    </citation>
    <scope>NUCLEOTIDE SEQUENCE</scope>
    <source>
        <strain evidence="3">QJ1</strain>
    </source>
</reference>
<proteinExistence type="predicted"/>
<evidence type="ECO:0000256" key="1">
    <source>
        <dbReference type="SAM" id="Coils"/>
    </source>
</evidence>
<keyword evidence="2" id="KW-0812">Transmembrane</keyword>
<evidence type="ECO:0000313" key="3">
    <source>
        <dbReference type="EMBL" id="USE78079.1"/>
    </source>
</evidence>